<dbReference type="EMBL" id="BQNB010016657">
    <property type="protein sequence ID" value="GJT54265.1"/>
    <property type="molecule type" value="Genomic_DNA"/>
</dbReference>
<proteinExistence type="predicted"/>
<accession>A0ABQ5ETF4</accession>
<evidence type="ECO:0000313" key="2">
    <source>
        <dbReference type="Proteomes" id="UP001151760"/>
    </source>
</evidence>
<evidence type="ECO:0000313" key="1">
    <source>
        <dbReference type="EMBL" id="GJT54265.1"/>
    </source>
</evidence>
<keyword evidence="2" id="KW-1185">Reference proteome</keyword>
<comment type="caution">
    <text evidence="1">The sequence shown here is derived from an EMBL/GenBank/DDBJ whole genome shotgun (WGS) entry which is preliminary data.</text>
</comment>
<dbReference type="Proteomes" id="UP001151760">
    <property type="component" value="Unassembled WGS sequence"/>
</dbReference>
<reference evidence="1" key="2">
    <citation type="submission" date="2022-01" db="EMBL/GenBank/DDBJ databases">
        <authorList>
            <person name="Yamashiro T."/>
            <person name="Shiraishi A."/>
            <person name="Satake H."/>
            <person name="Nakayama K."/>
        </authorList>
    </citation>
    <scope>NUCLEOTIDE SEQUENCE</scope>
</reference>
<name>A0ABQ5ETF4_9ASTR</name>
<protein>
    <submittedName>
        <fullName evidence="1">Uncharacterized protein</fullName>
    </submittedName>
</protein>
<sequence>MQKPKQEDSVQGYYDVFNSFVSGMGLDESCVVSLFIWGLKPEVKRGVSWMDQSLLCASKFVIKSSKQPLFSSTKLNESEEKEKDSDGLLVFDNCNDEVKCSKTKLKLYKEEEQRVHKRSGKDNALRFFEDCSSIIVQGSGKQKKCLIVNMAAGSMIGGVVGNNGMIVDQPLSPCFNRVGIGDLRQCEVGSIIVRVPGEISLLFNKYEEVFTIPTTLHPERNFNHKLPLKEGTLPIQTIPYKYPLTRKEAIRVMIRELFDPGGKRVYVISVTTSRSEYDAIWKSHIDMVQSFIAFHRCLRTNIISSGME</sequence>
<organism evidence="1 2">
    <name type="scientific">Tanacetum coccineum</name>
    <dbReference type="NCBI Taxonomy" id="301880"/>
    <lineage>
        <taxon>Eukaryota</taxon>
        <taxon>Viridiplantae</taxon>
        <taxon>Streptophyta</taxon>
        <taxon>Embryophyta</taxon>
        <taxon>Tracheophyta</taxon>
        <taxon>Spermatophyta</taxon>
        <taxon>Magnoliopsida</taxon>
        <taxon>eudicotyledons</taxon>
        <taxon>Gunneridae</taxon>
        <taxon>Pentapetalae</taxon>
        <taxon>asterids</taxon>
        <taxon>campanulids</taxon>
        <taxon>Asterales</taxon>
        <taxon>Asteraceae</taxon>
        <taxon>Asteroideae</taxon>
        <taxon>Anthemideae</taxon>
        <taxon>Anthemidinae</taxon>
        <taxon>Tanacetum</taxon>
    </lineage>
</organism>
<reference evidence="1" key="1">
    <citation type="journal article" date="2022" name="Int. J. Mol. Sci.">
        <title>Draft Genome of Tanacetum Coccineum: Genomic Comparison of Closely Related Tanacetum-Family Plants.</title>
        <authorList>
            <person name="Yamashiro T."/>
            <person name="Shiraishi A."/>
            <person name="Nakayama K."/>
            <person name="Satake H."/>
        </authorList>
    </citation>
    <scope>NUCLEOTIDE SEQUENCE</scope>
</reference>
<gene>
    <name evidence="1" type="ORF">Tco_0989319</name>
</gene>